<dbReference type="AlphaFoldDB" id="A0AA38G5S4"/>
<dbReference type="EMBL" id="JAHRHJ020000005">
    <property type="protein sequence ID" value="KAH9315823.1"/>
    <property type="molecule type" value="Genomic_DNA"/>
</dbReference>
<protein>
    <submittedName>
        <fullName evidence="1">Uncharacterized protein</fullName>
    </submittedName>
</protein>
<gene>
    <name evidence="1" type="ORF">KI387_024450</name>
</gene>
<reference evidence="1 2" key="1">
    <citation type="journal article" date="2021" name="Nat. Plants">
        <title>The Taxus genome provides insights into paclitaxel biosynthesis.</title>
        <authorList>
            <person name="Xiong X."/>
            <person name="Gou J."/>
            <person name="Liao Q."/>
            <person name="Li Y."/>
            <person name="Zhou Q."/>
            <person name="Bi G."/>
            <person name="Li C."/>
            <person name="Du R."/>
            <person name="Wang X."/>
            <person name="Sun T."/>
            <person name="Guo L."/>
            <person name="Liang H."/>
            <person name="Lu P."/>
            <person name="Wu Y."/>
            <person name="Zhang Z."/>
            <person name="Ro D.K."/>
            <person name="Shang Y."/>
            <person name="Huang S."/>
            <person name="Yan J."/>
        </authorList>
    </citation>
    <scope>NUCLEOTIDE SEQUENCE [LARGE SCALE GENOMIC DNA]</scope>
    <source>
        <strain evidence="1">Ta-2019</strain>
    </source>
</reference>
<evidence type="ECO:0000313" key="2">
    <source>
        <dbReference type="Proteomes" id="UP000824469"/>
    </source>
</evidence>
<comment type="caution">
    <text evidence="1">The sequence shown here is derived from an EMBL/GenBank/DDBJ whole genome shotgun (WGS) entry which is preliminary data.</text>
</comment>
<dbReference type="Proteomes" id="UP000824469">
    <property type="component" value="Unassembled WGS sequence"/>
</dbReference>
<accession>A0AA38G5S4</accession>
<keyword evidence="2" id="KW-1185">Reference proteome</keyword>
<proteinExistence type="predicted"/>
<name>A0AA38G5S4_TAXCH</name>
<evidence type="ECO:0000313" key="1">
    <source>
        <dbReference type="EMBL" id="KAH9315823.1"/>
    </source>
</evidence>
<feature type="non-terminal residue" evidence="1">
    <location>
        <position position="204"/>
    </location>
</feature>
<organism evidence="1 2">
    <name type="scientific">Taxus chinensis</name>
    <name type="common">Chinese yew</name>
    <name type="synonym">Taxus wallichiana var. chinensis</name>
    <dbReference type="NCBI Taxonomy" id="29808"/>
    <lineage>
        <taxon>Eukaryota</taxon>
        <taxon>Viridiplantae</taxon>
        <taxon>Streptophyta</taxon>
        <taxon>Embryophyta</taxon>
        <taxon>Tracheophyta</taxon>
        <taxon>Spermatophyta</taxon>
        <taxon>Pinopsida</taxon>
        <taxon>Pinidae</taxon>
        <taxon>Conifers II</taxon>
        <taxon>Cupressales</taxon>
        <taxon>Taxaceae</taxon>
        <taxon>Taxus</taxon>
    </lineage>
</organism>
<sequence>TSRAREEILQNTTIHTVVLVVFFRFFVKDRRMVEDNSEELQVSIKVIIELNEVDNKRESQVSIGVTMKIKEVLVNALEENAVVDLLCEVEAENKVNGVMAADVAKNGPLIIHHMTTSYEKNAKNSEELGNMSHGYDQEMRVAFVGFFDFHNVLDLCAGPIMKKMIKNQESEIEEMFLEVLETLEHREMVEEEDVTHVTWRQKKR</sequence>